<proteinExistence type="predicted"/>
<protein>
    <recommendedName>
        <fullName evidence="3">Maturase K</fullName>
    </recommendedName>
</protein>
<keyword evidence="2" id="KW-1185">Reference proteome</keyword>
<evidence type="ECO:0000313" key="1">
    <source>
        <dbReference type="EMBL" id="KAG8195780.1"/>
    </source>
</evidence>
<accession>A0AAV6VG59</accession>
<evidence type="ECO:0008006" key="3">
    <source>
        <dbReference type="Google" id="ProtNLM"/>
    </source>
</evidence>
<comment type="caution">
    <text evidence="1">The sequence shown here is derived from an EMBL/GenBank/DDBJ whole genome shotgun (WGS) entry which is preliminary data.</text>
</comment>
<name>A0AAV6VG59_9ARAC</name>
<gene>
    <name evidence="1" type="ORF">JTE90_004786</name>
</gene>
<sequence length="143" mass="16507">MYSKIGDALERETVVLQINRLFPTSRRHSHRIPISERDPEAKKRWGLAKESPFLIYGLLKRFYEHRLLPLFPASQSKVKISPDLSLEGDEHWGLSCPGNSEEEYLEKFGGSCRLCFLIAVVDLEFRAIEVLLEVVFDSLSERN</sequence>
<evidence type="ECO:0000313" key="2">
    <source>
        <dbReference type="Proteomes" id="UP000827092"/>
    </source>
</evidence>
<organism evidence="1 2">
    <name type="scientific">Oedothorax gibbosus</name>
    <dbReference type="NCBI Taxonomy" id="931172"/>
    <lineage>
        <taxon>Eukaryota</taxon>
        <taxon>Metazoa</taxon>
        <taxon>Ecdysozoa</taxon>
        <taxon>Arthropoda</taxon>
        <taxon>Chelicerata</taxon>
        <taxon>Arachnida</taxon>
        <taxon>Araneae</taxon>
        <taxon>Araneomorphae</taxon>
        <taxon>Entelegynae</taxon>
        <taxon>Araneoidea</taxon>
        <taxon>Linyphiidae</taxon>
        <taxon>Erigoninae</taxon>
        <taxon>Oedothorax</taxon>
    </lineage>
</organism>
<dbReference type="AlphaFoldDB" id="A0AAV6VG59"/>
<dbReference type="Proteomes" id="UP000827092">
    <property type="component" value="Unassembled WGS sequence"/>
</dbReference>
<reference evidence="1 2" key="1">
    <citation type="journal article" date="2022" name="Nat. Ecol. Evol.">
        <title>A masculinizing supergene underlies an exaggerated male reproductive morph in a spider.</title>
        <authorList>
            <person name="Hendrickx F."/>
            <person name="De Corte Z."/>
            <person name="Sonet G."/>
            <person name="Van Belleghem S.M."/>
            <person name="Kostlbacher S."/>
            <person name="Vangestel C."/>
        </authorList>
    </citation>
    <scope>NUCLEOTIDE SEQUENCE [LARGE SCALE GENOMIC DNA]</scope>
    <source>
        <strain evidence="1">W744_W776</strain>
    </source>
</reference>
<dbReference type="EMBL" id="JAFNEN010000078">
    <property type="protein sequence ID" value="KAG8195780.1"/>
    <property type="molecule type" value="Genomic_DNA"/>
</dbReference>